<dbReference type="InterPro" id="IPR003838">
    <property type="entry name" value="ABC3_permease_C"/>
</dbReference>
<feature type="domain" description="ABC3 transporter permease C-terminal" evidence="8">
    <location>
        <begin position="294"/>
        <end position="406"/>
    </location>
</feature>
<evidence type="ECO:0000256" key="2">
    <source>
        <dbReference type="ARBA" id="ARBA00022475"/>
    </source>
</evidence>
<dbReference type="Proteomes" id="UP000471521">
    <property type="component" value="Unassembled WGS sequence"/>
</dbReference>
<gene>
    <name evidence="10" type="ORF">GRX66_07150</name>
</gene>
<dbReference type="PANTHER" id="PTHR30572">
    <property type="entry name" value="MEMBRANE COMPONENT OF TRANSPORTER-RELATED"/>
    <property type="match status" value="1"/>
</dbReference>
<evidence type="ECO:0000313" key="10">
    <source>
        <dbReference type="EMBL" id="MXR20392.1"/>
    </source>
</evidence>
<keyword evidence="11" id="KW-1185">Reference proteome</keyword>
<evidence type="ECO:0000256" key="7">
    <source>
        <dbReference type="SAM" id="Phobius"/>
    </source>
</evidence>
<keyword evidence="5 7" id="KW-0472">Membrane</keyword>
<dbReference type="AlphaFoldDB" id="A0A6B0SN35"/>
<dbReference type="PANTHER" id="PTHR30572:SF4">
    <property type="entry name" value="ABC TRANSPORTER PERMEASE YTRF"/>
    <property type="match status" value="1"/>
</dbReference>
<reference evidence="10 11" key="1">
    <citation type="submission" date="2019-12" db="EMBL/GenBank/DDBJ databases">
        <title>Isolation and characterization of three novel carbon monoxide-oxidizing members of Halobacteria from salione crusts and soils.</title>
        <authorList>
            <person name="Myers M.R."/>
            <person name="King G.M."/>
        </authorList>
    </citation>
    <scope>NUCLEOTIDE SEQUENCE [LARGE SCALE GENOMIC DNA]</scope>
    <source>
        <strain evidence="10 11">PCN9</strain>
    </source>
</reference>
<evidence type="ECO:0000256" key="4">
    <source>
        <dbReference type="ARBA" id="ARBA00022989"/>
    </source>
</evidence>
<name>A0A6B0SN35_9EURY</name>
<feature type="transmembrane region" description="Helical" evidence="7">
    <location>
        <begin position="21"/>
        <end position="43"/>
    </location>
</feature>
<evidence type="ECO:0000313" key="11">
    <source>
        <dbReference type="Proteomes" id="UP000471521"/>
    </source>
</evidence>
<dbReference type="GO" id="GO:0005886">
    <property type="term" value="C:plasma membrane"/>
    <property type="evidence" value="ECO:0007669"/>
    <property type="project" value="UniProtKB-SubCell"/>
</dbReference>
<evidence type="ECO:0000259" key="8">
    <source>
        <dbReference type="Pfam" id="PF02687"/>
    </source>
</evidence>
<evidence type="ECO:0000259" key="9">
    <source>
        <dbReference type="Pfam" id="PF12704"/>
    </source>
</evidence>
<sequence length="413" mass="43285">MNFEESLRISVRAIRGHRLRSFLTVLGVAIGVAAVITFVTLGASLQADVLGEVAGDRTPSMAVSAGPADAAPGPSGPRQAVFTERDVEEIQALDGVAAVVPSGDVPVAGLAFEGQTLGYNQLTASTPAFFDYRTAAEFSAGGPYAQGAAELVLNEPAADLFEVNVSVGDRVAVVRPDGTRVNATVVGLLAASDSPFGGFAIPRVYVPTDPFYETRLESPNSGTQQRVYPTLTVVAEDFQRVGAVREGVLAYLDGESDARQLKPESYEFRAQTAEDVVDQIRSLLDTFTAFVTGIAVISLVVGSIGIANVMLVSVTERTREIGIMKAVGAQNRDVLQLFLVEATLLGVVGALAGIVLGILGAVAATRYAALPLTFPYEWAGIAVLVGLLVGVVAGLYPAWNAARTDPIDALRYE</sequence>
<evidence type="ECO:0000256" key="6">
    <source>
        <dbReference type="ARBA" id="ARBA00038076"/>
    </source>
</evidence>
<evidence type="ECO:0000256" key="1">
    <source>
        <dbReference type="ARBA" id="ARBA00004651"/>
    </source>
</evidence>
<feature type="transmembrane region" description="Helical" evidence="7">
    <location>
        <begin position="335"/>
        <end position="364"/>
    </location>
</feature>
<keyword evidence="4 7" id="KW-1133">Transmembrane helix</keyword>
<feature type="domain" description="MacB-like periplasmic core" evidence="9">
    <location>
        <begin position="21"/>
        <end position="248"/>
    </location>
</feature>
<feature type="transmembrane region" description="Helical" evidence="7">
    <location>
        <begin position="287"/>
        <end position="314"/>
    </location>
</feature>
<comment type="subcellular location">
    <subcellularLocation>
        <location evidence="1">Cell membrane</location>
        <topology evidence="1">Multi-pass membrane protein</topology>
    </subcellularLocation>
</comment>
<comment type="similarity">
    <text evidence="6">Belongs to the ABC-4 integral membrane protein family.</text>
</comment>
<feature type="transmembrane region" description="Helical" evidence="7">
    <location>
        <begin position="376"/>
        <end position="396"/>
    </location>
</feature>
<dbReference type="Pfam" id="PF02687">
    <property type="entry name" value="FtsX"/>
    <property type="match status" value="1"/>
</dbReference>
<dbReference type="InterPro" id="IPR025857">
    <property type="entry name" value="MacB_PCD"/>
</dbReference>
<protein>
    <submittedName>
        <fullName evidence="10">FtsX-like permease family protein</fullName>
    </submittedName>
</protein>
<dbReference type="InterPro" id="IPR050250">
    <property type="entry name" value="Macrolide_Exporter_MacB"/>
</dbReference>
<accession>A0A6B0SN35</accession>
<comment type="caution">
    <text evidence="10">The sequence shown here is derived from an EMBL/GenBank/DDBJ whole genome shotgun (WGS) entry which is preliminary data.</text>
</comment>
<proteinExistence type="inferred from homology"/>
<dbReference type="RefSeq" id="WP_325063993.1">
    <property type="nucleotide sequence ID" value="NZ_WUUU01000040.1"/>
</dbReference>
<evidence type="ECO:0000256" key="3">
    <source>
        <dbReference type="ARBA" id="ARBA00022692"/>
    </source>
</evidence>
<dbReference type="EMBL" id="WUUU01000040">
    <property type="protein sequence ID" value="MXR20392.1"/>
    <property type="molecule type" value="Genomic_DNA"/>
</dbReference>
<organism evidence="10 11">
    <name type="scientific">Halobacterium bonnevillei</name>
    <dbReference type="NCBI Taxonomy" id="2692200"/>
    <lineage>
        <taxon>Archaea</taxon>
        <taxon>Methanobacteriati</taxon>
        <taxon>Methanobacteriota</taxon>
        <taxon>Stenosarchaea group</taxon>
        <taxon>Halobacteria</taxon>
        <taxon>Halobacteriales</taxon>
        <taxon>Halobacteriaceae</taxon>
        <taxon>Halobacterium</taxon>
    </lineage>
</organism>
<dbReference type="GO" id="GO:0022857">
    <property type="term" value="F:transmembrane transporter activity"/>
    <property type="evidence" value="ECO:0007669"/>
    <property type="project" value="TreeGrafter"/>
</dbReference>
<keyword evidence="2" id="KW-1003">Cell membrane</keyword>
<keyword evidence="3 7" id="KW-0812">Transmembrane</keyword>
<dbReference type="Pfam" id="PF12704">
    <property type="entry name" value="MacB_PCD"/>
    <property type="match status" value="1"/>
</dbReference>
<evidence type="ECO:0000256" key="5">
    <source>
        <dbReference type="ARBA" id="ARBA00023136"/>
    </source>
</evidence>